<keyword evidence="3" id="KW-0472">Membrane</keyword>
<dbReference type="InterPro" id="IPR029033">
    <property type="entry name" value="His_PPase_superfam"/>
</dbReference>
<dbReference type="AlphaFoldDB" id="A0A0D2MSS3"/>
<keyword evidence="3" id="KW-1133">Transmembrane helix</keyword>
<dbReference type="GO" id="GO:0016791">
    <property type="term" value="F:phosphatase activity"/>
    <property type="evidence" value="ECO:0007669"/>
    <property type="project" value="TreeGrafter"/>
</dbReference>
<proteinExistence type="inferred from homology"/>
<dbReference type="Gene3D" id="3.40.50.1240">
    <property type="entry name" value="Phosphoglycerate mutase-like"/>
    <property type="match status" value="1"/>
</dbReference>
<dbReference type="RefSeq" id="XP_013902501.1">
    <property type="nucleotide sequence ID" value="XM_014047047.1"/>
</dbReference>
<dbReference type="Pfam" id="PF00328">
    <property type="entry name" value="His_Phos_2"/>
    <property type="match status" value="1"/>
</dbReference>
<reference evidence="4 5" key="1">
    <citation type="journal article" date="2013" name="BMC Genomics">
        <title>Reconstruction of the lipid metabolism for the microalga Monoraphidium neglectum from its genome sequence reveals characteristics suitable for biofuel production.</title>
        <authorList>
            <person name="Bogen C."/>
            <person name="Al-Dilaimi A."/>
            <person name="Albersmeier A."/>
            <person name="Wichmann J."/>
            <person name="Grundmann M."/>
            <person name="Rupp O."/>
            <person name="Lauersen K.J."/>
            <person name="Blifernez-Klassen O."/>
            <person name="Kalinowski J."/>
            <person name="Goesmann A."/>
            <person name="Mussgnug J.H."/>
            <person name="Kruse O."/>
        </authorList>
    </citation>
    <scope>NUCLEOTIDE SEQUENCE [LARGE SCALE GENOMIC DNA]</scope>
    <source>
        <strain evidence="4 5">SAG 48.87</strain>
    </source>
</reference>
<evidence type="ECO:0000256" key="2">
    <source>
        <dbReference type="ARBA" id="ARBA00022801"/>
    </source>
</evidence>
<dbReference type="EMBL" id="KK100842">
    <property type="protein sequence ID" value="KIZ03482.1"/>
    <property type="molecule type" value="Genomic_DNA"/>
</dbReference>
<dbReference type="STRING" id="145388.A0A0D2MSS3"/>
<dbReference type="OrthoDB" id="258392at2759"/>
<accession>A0A0D2MSS3</accession>
<keyword evidence="2" id="KW-0378">Hydrolase</keyword>
<dbReference type="Proteomes" id="UP000054498">
    <property type="component" value="Unassembled WGS sequence"/>
</dbReference>
<dbReference type="PANTHER" id="PTHR11567:SF110">
    <property type="entry name" value="2-PHOSPHOXYLOSE PHOSPHATASE 1"/>
    <property type="match status" value="1"/>
</dbReference>
<dbReference type="PANTHER" id="PTHR11567">
    <property type="entry name" value="ACID PHOSPHATASE-RELATED"/>
    <property type="match status" value="1"/>
</dbReference>
<keyword evidence="5" id="KW-1185">Reference proteome</keyword>
<evidence type="ECO:0008006" key="6">
    <source>
        <dbReference type="Google" id="ProtNLM"/>
    </source>
</evidence>
<gene>
    <name evidence="4" type="ORF">MNEG_4478</name>
</gene>
<evidence type="ECO:0000313" key="4">
    <source>
        <dbReference type="EMBL" id="KIZ03482.1"/>
    </source>
</evidence>
<organism evidence="4 5">
    <name type="scientific">Monoraphidium neglectum</name>
    <dbReference type="NCBI Taxonomy" id="145388"/>
    <lineage>
        <taxon>Eukaryota</taxon>
        <taxon>Viridiplantae</taxon>
        <taxon>Chlorophyta</taxon>
        <taxon>core chlorophytes</taxon>
        <taxon>Chlorophyceae</taxon>
        <taxon>CS clade</taxon>
        <taxon>Sphaeropleales</taxon>
        <taxon>Selenastraceae</taxon>
        <taxon>Monoraphidium</taxon>
    </lineage>
</organism>
<evidence type="ECO:0000256" key="1">
    <source>
        <dbReference type="ARBA" id="ARBA00005375"/>
    </source>
</evidence>
<protein>
    <recommendedName>
        <fullName evidence="6">Acid phosphatase</fullName>
    </recommendedName>
</protein>
<feature type="transmembrane region" description="Helical" evidence="3">
    <location>
        <begin position="453"/>
        <end position="476"/>
    </location>
</feature>
<dbReference type="InterPro" id="IPR050645">
    <property type="entry name" value="Histidine_acid_phosphatase"/>
</dbReference>
<evidence type="ECO:0000256" key="3">
    <source>
        <dbReference type="SAM" id="Phobius"/>
    </source>
</evidence>
<comment type="similarity">
    <text evidence="1">Belongs to the histidine acid phosphatase family.</text>
</comment>
<sequence>MVYVVTRHGARNVLPKDAELQENDSTGGPSLLPQGITASRAAGEAFRVRYLAHPACNRSLTCLASEGREGYGIVNAKGVGFSNFNTLARSSALDRTLRSATAFLSGVFPLQAVPRAPLGMSPQVDVVLAQTPPIYTVPDANDWLIRAYTKCEAYQRRLAAWYKSQEFAAKEEATRGVREGLAQLEPQLNVSLVNWWNVYDAFNVWRNYGTGDIMPAISDAQFKQVASIADWLETAKMRSNLTGNSLGGPLLGDLIGRLQAAAQHLLKGEKTRLGRLLLVSAHYNTQLALLSAMALDTALTPAQLPWLATLPATSSALAFELHFDPSSRRLAVRMLYQDGPGQGYMPVPLPQCASPGGVRPNGDVDAAEALAGPGACELSAFVRAYGGAAIDDAGTWCTVCENAQMEACVAARARGRGGVFAASGFANDNGSGGVSSDSGGGNGGGGSGEKVKVAMAVVTSALGAGALAAGAVLWHVRRREAKWEREAAEKARAVQLHGSSVPL</sequence>
<keyword evidence="3" id="KW-0812">Transmembrane</keyword>
<evidence type="ECO:0000313" key="5">
    <source>
        <dbReference type="Proteomes" id="UP000054498"/>
    </source>
</evidence>
<dbReference type="SUPFAM" id="SSF53254">
    <property type="entry name" value="Phosphoglycerate mutase-like"/>
    <property type="match status" value="1"/>
</dbReference>
<name>A0A0D2MSS3_9CHLO</name>
<dbReference type="InterPro" id="IPR000560">
    <property type="entry name" value="His_Pase_clade-2"/>
</dbReference>
<dbReference type="GeneID" id="25737355"/>
<dbReference type="KEGG" id="mng:MNEG_4478"/>
<dbReference type="CDD" id="cd07061">
    <property type="entry name" value="HP_HAP_like"/>
    <property type="match status" value="1"/>
</dbReference>